<evidence type="ECO:0000313" key="2">
    <source>
        <dbReference type="Proteomes" id="UP001144471"/>
    </source>
</evidence>
<name>A0A9W6GLV2_9FUSO</name>
<accession>A0A9W6GLV2</accession>
<dbReference type="AlphaFoldDB" id="A0A9W6GLV2"/>
<evidence type="ECO:0000313" key="1">
    <source>
        <dbReference type="EMBL" id="GLI56219.1"/>
    </source>
</evidence>
<comment type="caution">
    <text evidence="1">The sequence shown here is derived from an EMBL/GenBank/DDBJ whole genome shotgun (WGS) entry which is preliminary data.</text>
</comment>
<sequence length="145" mass="17448">MAVKECKQYSEYLISKRQFDFETLEMVLHSINIVANNHKRQGDYEGEMKYFNEKEYIMQKLLNPVYIEEVGERAFVIYDALKHRYRIPMESFTLEEAYDFYEELPVRTHEKLNMCGEKIEGCLEEESIDNFYKMIKSGDYFFLPA</sequence>
<gene>
    <name evidence="1" type="ORF">PM10SUCC1_17330</name>
</gene>
<keyword evidence="2" id="KW-1185">Reference proteome</keyword>
<dbReference type="EMBL" id="BSDY01000007">
    <property type="protein sequence ID" value="GLI56219.1"/>
    <property type="molecule type" value="Genomic_DNA"/>
</dbReference>
<dbReference type="Proteomes" id="UP001144471">
    <property type="component" value="Unassembled WGS sequence"/>
</dbReference>
<organism evidence="1 2">
    <name type="scientific">Propionigenium maris DSM 9537</name>
    <dbReference type="NCBI Taxonomy" id="1123000"/>
    <lineage>
        <taxon>Bacteria</taxon>
        <taxon>Fusobacteriati</taxon>
        <taxon>Fusobacteriota</taxon>
        <taxon>Fusobacteriia</taxon>
        <taxon>Fusobacteriales</taxon>
        <taxon>Fusobacteriaceae</taxon>
        <taxon>Propionigenium</taxon>
    </lineage>
</organism>
<protein>
    <submittedName>
        <fullName evidence="1">Uncharacterized protein</fullName>
    </submittedName>
</protein>
<reference evidence="1" key="1">
    <citation type="submission" date="2022-12" db="EMBL/GenBank/DDBJ databases">
        <title>Reference genome sequencing for broad-spectrum identification of bacterial and archaeal isolates by mass spectrometry.</title>
        <authorList>
            <person name="Sekiguchi Y."/>
            <person name="Tourlousse D.M."/>
        </authorList>
    </citation>
    <scope>NUCLEOTIDE SEQUENCE</scope>
    <source>
        <strain evidence="1">10succ1</strain>
    </source>
</reference>
<proteinExistence type="predicted"/>